<evidence type="ECO:0000313" key="3">
    <source>
        <dbReference type="Proteomes" id="UP000030669"/>
    </source>
</evidence>
<feature type="compositionally biased region" description="Polar residues" evidence="1">
    <location>
        <begin position="207"/>
        <end position="216"/>
    </location>
</feature>
<keyword evidence="3" id="KW-1185">Reference proteome</keyword>
<accession>S7RM72</accession>
<evidence type="ECO:0000256" key="1">
    <source>
        <dbReference type="SAM" id="MobiDB-lite"/>
    </source>
</evidence>
<sequence>MPAGARPRLPLRPVARRSWTSGARTWHGEWERVLVCVVSPEQGEEALLNSDVRAPCIERWLDCGVHLARPAERDAGMFGMSAPRFVNPRPPWGLSRGSWIVKVPHWTLMVRTGFTSRDPRAAQVNPSIGGCSGRRTRSGHREFRSIVGIKAEEGVFCAHCGLLQVHRPSWMFGAPCLRNHHGEAAVSWLSTRNETSNPGSAKDRPTASRTYPATSF</sequence>
<feature type="region of interest" description="Disordered" evidence="1">
    <location>
        <begin position="191"/>
        <end position="216"/>
    </location>
</feature>
<dbReference type="GeneID" id="19302237"/>
<gene>
    <name evidence="2" type="ORF">GLOTRDRAFT_131145</name>
</gene>
<dbReference type="Proteomes" id="UP000030669">
    <property type="component" value="Unassembled WGS sequence"/>
</dbReference>
<dbReference type="HOGENOM" id="CLU_1277736_0_0_1"/>
<dbReference type="AlphaFoldDB" id="S7RM72"/>
<dbReference type="RefSeq" id="XP_007868095.1">
    <property type="nucleotide sequence ID" value="XM_007869904.1"/>
</dbReference>
<name>S7RM72_GLOTA</name>
<dbReference type="KEGG" id="gtr:GLOTRDRAFT_131145"/>
<evidence type="ECO:0000313" key="2">
    <source>
        <dbReference type="EMBL" id="EPQ53814.1"/>
    </source>
</evidence>
<dbReference type="EMBL" id="KB469305">
    <property type="protein sequence ID" value="EPQ53814.1"/>
    <property type="molecule type" value="Genomic_DNA"/>
</dbReference>
<organism evidence="2 3">
    <name type="scientific">Gloeophyllum trabeum (strain ATCC 11539 / FP-39264 / Madison 617)</name>
    <name type="common">Brown rot fungus</name>
    <dbReference type="NCBI Taxonomy" id="670483"/>
    <lineage>
        <taxon>Eukaryota</taxon>
        <taxon>Fungi</taxon>
        <taxon>Dikarya</taxon>
        <taxon>Basidiomycota</taxon>
        <taxon>Agaricomycotina</taxon>
        <taxon>Agaricomycetes</taxon>
        <taxon>Gloeophyllales</taxon>
        <taxon>Gloeophyllaceae</taxon>
        <taxon>Gloeophyllum</taxon>
    </lineage>
</organism>
<reference evidence="2 3" key="1">
    <citation type="journal article" date="2012" name="Science">
        <title>The Paleozoic origin of enzymatic lignin decomposition reconstructed from 31 fungal genomes.</title>
        <authorList>
            <person name="Floudas D."/>
            <person name="Binder M."/>
            <person name="Riley R."/>
            <person name="Barry K."/>
            <person name="Blanchette R.A."/>
            <person name="Henrissat B."/>
            <person name="Martinez A.T."/>
            <person name="Otillar R."/>
            <person name="Spatafora J.W."/>
            <person name="Yadav J.S."/>
            <person name="Aerts A."/>
            <person name="Benoit I."/>
            <person name="Boyd A."/>
            <person name="Carlson A."/>
            <person name="Copeland A."/>
            <person name="Coutinho P.M."/>
            <person name="de Vries R.P."/>
            <person name="Ferreira P."/>
            <person name="Findley K."/>
            <person name="Foster B."/>
            <person name="Gaskell J."/>
            <person name="Glotzer D."/>
            <person name="Gorecki P."/>
            <person name="Heitman J."/>
            <person name="Hesse C."/>
            <person name="Hori C."/>
            <person name="Igarashi K."/>
            <person name="Jurgens J.A."/>
            <person name="Kallen N."/>
            <person name="Kersten P."/>
            <person name="Kohler A."/>
            <person name="Kuees U."/>
            <person name="Kumar T.K.A."/>
            <person name="Kuo A."/>
            <person name="LaButti K."/>
            <person name="Larrondo L.F."/>
            <person name="Lindquist E."/>
            <person name="Ling A."/>
            <person name="Lombard V."/>
            <person name="Lucas S."/>
            <person name="Lundell T."/>
            <person name="Martin R."/>
            <person name="McLaughlin D.J."/>
            <person name="Morgenstern I."/>
            <person name="Morin E."/>
            <person name="Murat C."/>
            <person name="Nagy L.G."/>
            <person name="Nolan M."/>
            <person name="Ohm R.A."/>
            <person name="Patyshakuliyeva A."/>
            <person name="Rokas A."/>
            <person name="Ruiz-Duenas F.J."/>
            <person name="Sabat G."/>
            <person name="Salamov A."/>
            <person name="Samejima M."/>
            <person name="Schmutz J."/>
            <person name="Slot J.C."/>
            <person name="St John F."/>
            <person name="Stenlid J."/>
            <person name="Sun H."/>
            <person name="Sun S."/>
            <person name="Syed K."/>
            <person name="Tsang A."/>
            <person name="Wiebenga A."/>
            <person name="Young D."/>
            <person name="Pisabarro A."/>
            <person name="Eastwood D.C."/>
            <person name="Martin F."/>
            <person name="Cullen D."/>
            <person name="Grigoriev I.V."/>
            <person name="Hibbett D.S."/>
        </authorList>
    </citation>
    <scope>NUCLEOTIDE SEQUENCE [LARGE SCALE GENOMIC DNA]</scope>
    <source>
        <strain evidence="2 3">ATCC 11539</strain>
    </source>
</reference>
<proteinExistence type="predicted"/>
<protein>
    <submittedName>
        <fullName evidence="2">Uncharacterized protein</fullName>
    </submittedName>
</protein>